<comment type="caution">
    <text evidence="1">The sequence shown here is derived from an EMBL/GenBank/DDBJ whole genome shotgun (WGS) entry which is preliminary data.</text>
</comment>
<proteinExistence type="predicted"/>
<evidence type="ECO:0000313" key="2">
    <source>
        <dbReference type="Proteomes" id="UP001605250"/>
    </source>
</evidence>
<dbReference type="EMBL" id="JBGCUC010000037">
    <property type="protein sequence ID" value="MFG6078990.1"/>
    <property type="molecule type" value="Genomic_DNA"/>
</dbReference>
<organism evidence="1 2">
    <name type="scientific">Erwinia plantamica</name>
    <dbReference type="NCBI Taxonomy" id="3237104"/>
    <lineage>
        <taxon>Bacteria</taxon>
        <taxon>Pseudomonadati</taxon>
        <taxon>Pseudomonadota</taxon>
        <taxon>Gammaproteobacteria</taxon>
        <taxon>Enterobacterales</taxon>
        <taxon>Erwiniaceae</taxon>
        <taxon>Erwinia</taxon>
    </lineage>
</organism>
<gene>
    <name evidence="1" type="ORF">AB3U87_21930</name>
</gene>
<dbReference type="Proteomes" id="UP001605250">
    <property type="component" value="Unassembled WGS sequence"/>
</dbReference>
<sequence length="127" mass="14606">MFIIAALTIVSGLFYCLFIRGEAVCVMDAHYDGSTAQVIVNKLPFTDSEKIEWWLRNEVKVRDKYHIPSGNAGPLLITVYAFGDGYKEEGKEDRLCFRDVKSPQNCIDKKVLMMIWRTREGGVKYEF</sequence>
<reference evidence="1 2" key="1">
    <citation type="submission" date="2024-07" db="EMBL/GenBank/DDBJ databases">
        <title>Novel bacterial strain Erwinia sp. OPT-41 promoting growth of various crops.</title>
        <authorList>
            <person name="Egorshina A."/>
            <person name="Lukyantsev M.A."/>
            <person name="Golubev S.N."/>
            <person name="Muratova A.Y."/>
            <person name="Bulygina E.A."/>
        </authorList>
    </citation>
    <scope>NUCLEOTIDE SEQUENCE [LARGE SCALE GENOMIC DNA]</scope>
    <source>
        <strain evidence="1 2">OPT-41</strain>
    </source>
</reference>
<protein>
    <submittedName>
        <fullName evidence="1">DUF943 family protein</fullName>
    </submittedName>
</protein>
<keyword evidence="2" id="KW-1185">Reference proteome</keyword>
<name>A0ABW7CT27_9GAMM</name>
<dbReference type="InterPro" id="IPR010351">
    <property type="entry name" value="DUF943"/>
</dbReference>
<accession>A0ABW7CT27</accession>
<evidence type="ECO:0000313" key="1">
    <source>
        <dbReference type="EMBL" id="MFG6078990.1"/>
    </source>
</evidence>
<dbReference type="RefSeq" id="WP_394150512.1">
    <property type="nucleotide sequence ID" value="NZ_JBGCUC010000037.1"/>
</dbReference>
<dbReference type="Pfam" id="PF06092">
    <property type="entry name" value="DUF943"/>
    <property type="match status" value="1"/>
</dbReference>